<accession>A0A1V4HV42</accession>
<reference evidence="2 3" key="1">
    <citation type="submission" date="2017-02" db="EMBL/GenBank/DDBJ databases">
        <title>Genome sequence of the nitrite-oxidizing bacterium Nitrobacter vulgaris strain Ab1.</title>
        <authorList>
            <person name="Mellbye B.L."/>
            <person name="Davis E.W."/>
            <person name="Spieck E."/>
            <person name="Chang J.H."/>
            <person name="Bottomley P.J."/>
            <person name="Sayavedra-Soto L.A."/>
        </authorList>
    </citation>
    <scope>NUCLEOTIDE SEQUENCE [LARGE SCALE GENOMIC DNA]</scope>
    <source>
        <strain evidence="2 3">Ab1</strain>
    </source>
</reference>
<sequence length="59" mass="6608">MYGVASLEWRVRLPKLAFKKPANSLGGSRTRDAGLNLLITVLNAIEFLLINFRLLFSDS</sequence>
<keyword evidence="1" id="KW-0472">Membrane</keyword>
<evidence type="ECO:0000256" key="1">
    <source>
        <dbReference type="SAM" id="Phobius"/>
    </source>
</evidence>
<keyword evidence="1" id="KW-0812">Transmembrane</keyword>
<proteinExistence type="predicted"/>
<evidence type="ECO:0000313" key="3">
    <source>
        <dbReference type="Proteomes" id="UP000189940"/>
    </source>
</evidence>
<dbReference type="AlphaFoldDB" id="A0A1V4HV42"/>
<comment type="caution">
    <text evidence="2">The sequence shown here is derived from an EMBL/GenBank/DDBJ whole genome shotgun (WGS) entry which is preliminary data.</text>
</comment>
<gene>
    <name evidence="2" type="ORF">B2M20_17435</name>
</gene>
<keyword evidence="3" id="KW-1185">Reference proteome</keyword>
<dbReference type="Proteomes" id="UP000189940">
    <property type="component" value="Unassembled WGS sequence"/>
</dbReference>
<dbReference type="STRING" id="29421.B2M20_17435"/>
<evidence type="ECO:0000313" key="2">
    <source>
        <dbReference type="EMBL" id="OPH81472.1"/>
    </source>
</evidence>
<protein>
    <submittedName>
        <fullName evidence="2">Uncharacterized protein</fullName>
    </submittedName>
</protein>
<dbReference type="EMBL" id="MWPQ01000062">
    <property type="protein sequence ID" value="OPH81472.1"/>
    <property type="molecule type" value="Genomic_DNA"/>
</dbReference>
<keyword evidence="1" id="KW-1133">Transmembrane helix</keyword>
<feature type="transmembrane region" description="Helical" evidence="1">
    <location>
        <begin position="33"/>
        <end position="56"/>
    </location>
</feature>
<organism evidence="2 3">
    <name type="scientific">Nitrobacter vulgaris</name>
    <dbReference type="NCBI Taxonomy" id="29421"/>
    <lineage>
        <taxon>Bacteria</taxon>
        <taxon>Pseudomonadati</taxon>
        <taxon>Pseudomonadota</taxon>
        <taxon>Alphaproteobacteria</taxon>
        <taxon>Hyphomicrobiales</taxon>
        <taxon>Nitrobacteraceae</taxon>
        <taxon>Nitrobacter</taxon>
    </lineage>
</organism>
<name>A0A1V4HV42_NITVU</name>